<evidence type="ECO:0000256" key="1">
    <source>
        <dbReference type="ARBA" id="ARBA00022527"/>
    </source>
</evidence>
<dbReference type="PANTHER" id="PTHR43895:SF150">
    <property type="entry name" value="SERINE_THREONINE-PROTEIN KINASE STK11"/>
    <property type="match status" value="1"/>
</dbReference>
<evidence type="ECO:0000256" key="3">
    <source>
        <dbReference type="ARBA" id="ARBA00022741"/>
    </source>
</evidence>
<feature type="region of interest" description="Disordered" evidence="7">
    <location>
        <begin position="195"/>
        <end position="228"/>
    </location>
</feature>
<keyword evidence="5 6" id="KW-0067">ATP-binding</keyword>
<evidence type="ECO:0000256" key="2">
    <source>
        <dbReference type="ARBA" id="ARBA00022679"/>
    </source>
</evidence>
<feature type="binding site" evidence="6">
    <location>
        <position position="454"/>
    </location>
    <ligand>
        <name>ATP</name>
        <dbReference type="ChEBI" id="CHEBI:30616"/>
    </ligand>
</feature>
<dbReference type="InterPro" id="IPR011009">
    <property type="entry name" value="Kinase-like_dom_sf"/>
</dbReference>
<dbReference type="GO" id="GO:0007165">
    <property type="term" value="P:signal transduction"/>
    <property type="evidence" value="ECO:0007669"/>
    <property type="project" value="TreeGrafter"/>
</dbReference>
<keyword evidence="3 6" id="KW-0547">Nucleotide-binding</keyword>
<dbReference type="EMBL" id="GG662447">
    <property type="protein sequence ID" value="EAR84278.2"/>
    <property type="molecule type" value="Genomic_DNA"/>
</dbReference>
<gene>
    <name evidence="9" type="ORF">TTHERM_00715820</name>
</gene>
<protein>
    <submittedName>
        <fullName evidence="9">Serine/Threonine kinase domain protein</fullName>
    </submittedName>
</protein>
<dbReference type="InterPro" id="IPR000719">
    <property type="entry name" value="Prot_kinase_dom"/>
</dbReference>
<dbReference type="PANTHER" id="PTHR43895">
    <property type="entry name" value="CALCIUM/CALMODULIN-DEPENDENT PROTEIN KINASE KINASE-RELATED"/>
    <property type="match status" value="1"/>
</dbReference>
<name>I7LZM4_TETTS</name>
<proteinExistence type="predicted"/>
<evidence type="ECO:0000313" key="9">
    <source>
        <dbReference type="EMBL" id="EAR84278.2"/>
    </source>
</evidence>
<dbReference type="PROSITE" id="PS00108">
    <property type="entry name" value="PROTEIN_KINASE_ST"/>
    <property type="match status" value="1"/>
</dbReference>
<feature type="compositionally biased region" description="Low complexity" evidence="7">
    <location>
        <begin position="13"/>
        <end position="27"/>
    </location>
</feature>
<evidence type="ECO:0000256" key="6">
    <source>
        <dbReference type="PROSITE-ProRule" id="PRU10141"/>
    </source>
</evidence>
<dbReference type="GO" id="GO:0004674">
    <property type="term" value="F:protein serine/threonine kinase activity"/>
    <property type="evidence" value="ECO:0007669"/>
    <property type="project" value="UniProtKB-KW"/>
</dbReference>
<sequence length="777" mass="90130">MQKENELIVGDISESSRNNSSNPSQEEIQLSYIQQNRRMFQRSGAINIQTPSRNSNSGVAVRQSRFCKTQVYSSEQSQEQLLQILNAKKSQREKILEQNTPLSSKNGRRGSLNIYSKLEALGQKNQTLTKLKTQSDLDSNDEEENFEEKVSKYTLYEIAKQSSIQELDEDTFQKNQHSVFAVPSHQQFIQDQNLEVPEEDSSDEDANDQEQQLNNSKVNNLPPPSQLKSNYHQRVKSMMSGTQEKTKYSPQRNSLQDALQNIIQKHEARPMKSRNLSQVSPLQKQIFQQKIMSINNFNMPSLSPECSPINGYDDLVDDHNETQFSLQSMQRTELEIAELDQLNQIKENIQLKQKMSHQHECQMDRRNAHENENLNKSHEIIGERRGNQKRTTFRSLSNRRIVKESTLIHKSKINGQKTMNQYEIGSVLGEGQYGKVRYAKVKDENGSFQEFAIKYFKKQQLKKMKQFYKDEKGRTKIFTGIQTVQSEIAVMKKLEHENIVKLYEVIDDTENDKIYLEIEYFAQSQTEYKNSDLVKEKVFFIEEYLLRKIFRDCLKGLGYLHFNDVIHRDLKPQNILFTQNGTAVITDFSISLILGEQKVLKQDQGTLCFMAPELIDNEKNVEKNNDFYKRADIWSLGVTFFCFVFYTTPYKSTNLEDLFNEISTTDLQFPKTRSISFGLKLILKSMLNSHPLERITLDELIDDEWVNDGYSSLLRDEIELQEKVVISQQDIKQAMVPKNEVAFINGSINSINSSSMISYSAIDSCKSLQYDTVTYHE</sequence>
<feature type="compositionally biased region" description="Polar residues" evidence="7">
    <location>
        <begin position="209"/>
        <end position="219"/>
    </location>
</feature>
<dbReference type="SMART" id="SM00220">
    <property type="entry name" value="S_TKc"/>
    <property type="match status" value="1"/>
</dbReference>
<dbReference type="OrthoDB" id="68483at2759"/>
<keyword evidence="2" id="KW-0808">Transferase</keyword>
<dbReference type="SUPFAM" id="SSF56112">
    <property type="entry name" value="Protein kinase-like (PK-like)"/>
    <property type="match status" value="1"/>
</dbReference>
<dbReference type="GO" id="GO:0005524">
    <property type="term" value="F:ATP binding"/>
    <property type="evidence" value="ECO:0007669"/>
    <property type="project" value="UniProtKB-UniRule"/>
</dbReference>
<organism evidence="9 10">
    <name type="scientific">Tetrahymena thermophila (strain SB210)</name>
    <dbReference type="NCBI Taxonomy" id="312017"/>
    <lineage>
        <taxon>Eukaryota</taxon>
        <taxon>Sar</taxon>
        <taxon>Alveolata</taxon>
        <taxon>Ciliophora</taxon>
        <taxon>Intramacronucleata</taxon>
        <taxon>Oligohymenophorea</taxon>
        <taxon>Hymenostomatida</taxon>
        <taxon>Tetrahymenina</taxon>
        <taxon>Tetrahymenidae</taxon>
        <taxon>Tetrahymena</taxon>
    </lineage>
</organism>
<dbReference type="AlphaFoldDB" id="I7LZM4"/>
<feature type="domain" description="Protein kinase" evidence="8">
    <location>
        <begin position="422"/>
        <end position="706"/>
    </location>
</feature>
<evidence type="ECO:0000256" key="7">
    <source>
        <dbReference type="SAM" id="MobiDB-lite"/>
    </source>
</evidence>
<dbReference type="CDD" id="cd14008">
    <property type="entry name" value="STKc_LKB1_CaMKK"/>
    <property type="match status" value="1"/>
</dbReference>
<dbReference type="Gene3D" id="1.10.510.10">
    <property type="entry name" value="Transferase(Phosphotransferase) domain 1"/>
    <property type="match status" value="1"/>
</dbReference>
<dbReference type="RefSeq" id="XP_001031941.2">
    <property type="nucleotide sequence ID" value="XM_001031941.2"/>
</dbReference>
<dbReference type="Pfam" id="PF00069">
    <property type="entry name" value="Pkinase"/>
    <property type="match status" value="1"/>
</dbReference>
<dbReference type="InParanoid" id="I7LZM4"/>
<dbReference type="InterPro" id="IPR017441">
    <property type="entry name" value="Protein_kinase_ATP_BS"/>
</dbReference>
<dbReference type="KEGG" id="tet:TTHERM_00715820"/>
<feature type="compositionally biased region" description="Acidic residues" evidence="7">
    <location>
        <begin position="196"/>
        <end position="208"/>
    </location>
</feature>
<evidence type="ECO:0000259" key="8">
    <source>
        <dbReference type="PROSITE" id="PS50011"/>
    </source>
</evidence>
<feature type="region of interest" description="Disordered" evidence="7">
    <location>
        <begin position="1"/>
        <end position="27"/>
    </location>
</feature>
<keyword evidence="4 9" id="KW-0418">Kinase</keyword>
<dbReference type="Proteomes" id="UP000009168">
    <property type="component" value="Unassembled WGS sequence"/>
</dbReference>
<reference evidence="10" key="1">
    <citation type="journal article" date="2006" name="PLoS Biol.">
        <title>Macronuclear genome sequence of the ciliate Tetrahymena thermophila, a model eukaryote.</title>
        <authorList>
            <person name="Eisen J.A."/>
            <person name="Coyne R.S."/>
            <person name="Wu M."/>
            <person name="Wu D."/>
            <person name="Thiagarajan M."/>
            <person name="Wortman J.R."/>
            <person name="Badger J.H."/>
            <person name="Ren Q."/>
            <person name="Amedeo P."/>
            <person name="Jones K.M."/>
            <person name="Tallon L.J."/>
            <person name="Delcher A.L."/>
            <person name="Salzberg S.L."/>
            <person name="Silva J.C."/>
            <person name="Haas B.J."/>
            <person name="Majoros W.H."/>
            <person name="Farzad M."/>
            <person name="Carlton J.M."/>
            <person name="Smith R.K. Jr."/>
            <person name="Garg J."/>
            <person name="Pearlman R.E."/>
            <person name="Karrer K.M."/>
            <person name="Sun L."/>
            <person name="Manning G."/>
            <person name="Elde N.C."/>
            <person name="Turkewitz A.P."/>
            <person name="Asai D.J."/>
            <person name="Wilkes D.E."/>
            <person name="Wang Y."/>
            <person name="Cai H."/>
            <person name="Collins K."/>
            <person name="Stewart B.A."/>
            <person name="Lee S.R."/>
            <person name="Wilamowska K."/>
            <person name="Weinberg Z."/>
            <person name="Ruzzo W.L."/>
            <person name="Wloga D."/>
            <person name="Gaertig J."/>
            <person name="Frankel J."/>
            <person name="Tsao C.-C."/>
            <person name="Gorovsky M.A."/>
            <person name="Keeling P.J."/>
            <person name="Waller R.F."/>
            <person name="Patron N.J."/>
            <person name="Cherry J.M."/>
            <person name="Stover N.A."/>
            <person name="Krieger C.J."/>
            <person name="del Toro C."/>
            <person name="Ryder H.F."/>
            <person name="Williamson S.C."/>
            <person name="Barbeau R.A."/>
            <person name="Hamilton E.P."/>
            <person name="Orias E."/>
        </authorList>
    </citation>
    <scope>NUCLEOTIDE SEQUENCE [LARGE SCALE GENOMIC DNA]</scope>
    <source>
        <strain evidence="10">SB210</strain>
    </source>
</reference>
<dbReference type="Gene3D" id="3.30.200.20">
    <property type="entry name" value="Phosphorylase Kinase, domain 1"/>
    <property type="match status" value="1"/>
</dbReference>
<evidence type="ECO:0000256" key="4">
    <source>
        <dbReference type="ARBA" id="ARBA00022777"/>
    </source>
</evidence>
<dbReference type="InterPro" id="IPR008271">
    <property type="entry name" value="Ser/Thr_kinase_AS"/>
</dbReference>
<keyword evidence="1" id="KW-0723">Serine/threonine-protein kinase</keyword>
<evidence type="ECO:0000256" key="5">
    <source>
        <dbReference type="ARBA" id="ARBA00022840"/>
    </source>
</evidence>
<accession>I7LZM4</accession>
<dbReference type="GeneID" id="7831853"/>
<keyword evidence="10" id="KW-1185">Reference proteome</keyword>
<dbReference type="PROSITE" id="PS50011">
    <property type="entry name" value="PROTEIN_KINASE_DOM"/>
    <property type="match status" value="1"/>
</dbReference>
<evidence type="ECO:0000313" key="10">
    <source>
        <dbReference type="Proteomes" id="UP000009168"/>
    </source>
</evidence>
<dbReference type="PROSITE" id="PS00107">
    <property type="entry name" value="PROTEIN_KINASE_ATP"/>
    <property type="match status" value="1"/>
</dbReference>